<proteinExistence type="predicted"/>
<organism evidence="1">
    <name type="scientific">viral metagenome</name>
    <dbReference type="NCBI Taxonomy" id="1070528"/>
    <lineage>
        <taxon>unclassified sequences</taxon>
        <taxon>metagenomes</taxon>
        <taxon>organismal metagenomes</taxon>
    </lineage>
</organism>
<reference evidence="1" key="1">
    <citation type="submission" date="2020-03" db="EMBL/GenBank/DDBJ databases">
        <title>The deep terrestrial virosphere.</title>
        <authorList>
            <person name="Holmfeldt K."/>
            <person name="Nilsson E."/>
            <person name="Simone D."/>
            <person name="Lopez-Fernandez M."/>
            <person name="Wu X."/>
            <person name="de Brujin I."/>
            <person name="Lundin D."/>
            <person name="Andersson A."/>
            <person name="Bertilsson S."/>
            <person name="Dopson M."/>
        </authorList>
    </citation>
    <scope>NUCLEOTIDE SEQUENCE</scope>
    <source>
        <strain evidence="1">MM415B03750</strain>
    </source>
</reference>
<accession>A0A6M3LM87</accession>
<evidence type="ECO:0000313" key="1">
    <source>
        <dbReference type="EMBL" id="QJA94762.1"/>
    </source>
</evidence>
<protein>
    <submittedName>
        <fullName evidence="1">Uncharacterized protein</fullName>
    </submittedName>
</protein>
<name>A0A6M3LM87_9ZZZZ</name>
<dbReference type="AlphaFoldDB" id="A0A6M3LM87"/>
<gene>
    <name evidence="1" type="ORF">MM415B03750_0002</name>
</gene>
<dbReference type="EMBL" id="MT143259">
    <property type="protein sequence ID" value="QJA94762.1"/>
    <property type="molecule type" value="Genomic_DNA"/>
</dbReference>
<sequence>MGHMKTPKSIRIFKGGKWITIRQADIKTLVTVGNEEDPD</sequence>